<dbReference type="AlphaFoldDB" id="A0A4R4BG14"/>
<proteinExistence type="predicted"/>
<gene>
    <name evidence="3" type="ORF">EC910_106100</name>
</gene>
<feature type="domain" description="HTH cro/C1-type" evidence="2">
    <location>
        <begin position="6"/>
        <end position="61"/>
    </location>
</feature>
<dbReference type="PANTHER" id="PTHR46558:SF11">
    <property type="entry name" value="HTH-TYPE TRANSCRIPTIONAL REGULATOR XRE"/>
    <property type="match status" value="1"/>
</dbReference>
<dbReference type="RefSeq" id="WP_098257126.1">
    <property type="nucleotide sequence ID" value="NZ_SMDF01000006.1"/>
</dbReference>
<dbReference type="InterPro" id="IPR010982">
    <property type="entry name" value="Lambda_DNA-bd_dom_sf"/>
</dbReference>
<dbReference type="Gene3D" id="1.10.260.40">
    <property type="entry name" value="lambda repressor-like DNA-binding domains"/>
    <property type="match status" value="1"/>
</dbReference>
<sequence>MKNENLIKARKKKGLTQEKLAHLLGYKGRQAVANWENGYNLPPLSIALGVAELLGEDVSLLFGFEVQENHINIRFV</sequence>
<name>A0A4R4BG14_BACTU</name>
<dbReference type="SUPFAM" id="SSF47413">
    <property type="entry name" value="lambda repressor-like DNA-binding domains"/>
    <property type="match status" value="1"/>
</dbReference>
<dbReference type="PROSITE" id="PS50943">
    <property type="entry name" value="HTH_CROC1"/>
    <property type="match status" value="1"/>
</dbReference>
<protein>
    <submittedName>
        <fullName evidence="3">DNA-binding XRE family transcriptional regulator</fullName>
    </submittedName>
</protein>
<dbReference type="GO" id="GO:0003677">
    <property type="term" value="F:DNA binding"/>
    <property type="evidence" value="ECO:0007669"/>
    <property type="project" value="UniProtKB-KW"/>
</dbReference>
<dbReference type="SMART" id="SM00530">
    <property type="entry name" value="HTH_XRE"/>
    <property type="match status" value="1"/>
</dbReference>
<dbReference type="EMBL" id="SMDG01000006">
    <property type="protein sequence ID" value="TCW55489.1"/>
    <property type="molecule type" value="Genomic_DNA"/>
</dbReference>
<dbReference type="Proteomes" id="UP000295285">
    <property type="component" value="Unassembled WGS sequence"/>
</dbReference>
<dbReference type="Pfam" id="PF01381">
    <property type="entry name" value="HTH_3"/>
    <property type="match status" value="1"/>
</dbReference>
<evidence type="ECO:0000259" key="2">
    <source>
        <dbReference type="PROSITE" id="PS50943"/>
    </source>
</evidence>
<comment type="caution">
    <text evidence="3">The sequence shown here is derived from an EMBL/GenBank/DDBJ whole genome shotgun (WGS) entry which is preliminary data.</text>
</comment>
<keyword evidence="1 3" id="KW-0238">DNA-binding</keyword>
<reference evidence="3 4" key="1">
    <citation type="submission" date="2019-03" db="EMBL/GenBank/DDBJ databases">
        <title>Above-ground endophytic microbial communities from plants in different locations in the United States.</title>
        <authorList>
            <person name="Frank C."/>
        </authorList>
    </citation>
    <scope>NUCLEOTIDE SEQUENCE [LARGE SCALE GENOMIC DNA]</scope>
    <source>
        <strain evidence="3 4">LP_2_YM</strain>
    </source>
</reference>
<dbReference type="InterPro" id="IPR001387">
    <property type="entry name" value="Cro/C1-type_HTH"/>
</dbReference>
<dbReference type="CDD" id="cd00093">
    <property type="entry name" value="HTH_XRE"/>
    <property type="match status" value="1"/>
</dbReference>
<dbReference type="PANTHER" id="PTHR46558">
    <property type="entry name" value="TRACRIPTIONAL REGULATORY PROTEIN-RELATED-RELATED"/>
    <property type="match status" value="1"/>
</dbReference>
<evidence type="ECO:0000313" key="4">
    <source>
        <dbReference type="Proteomes" id="UP000295285"/>
    </source>
</evidence>
<evidence type="ECO:0000256" key="1">
    <source>
        <dbReference type="ARBA" id="ARBA00023125"/>
    </source>
</evidence>
<accession>A0A4R4BG14</accession>
<evidence type="ECO:0000313" key="3">
    <source>
        <dbReference type="EMBL" id="TCW55489.1"/>
    </source>
</evidence>
<organism evidence="3 4">
    <name type="scientific">Bacillus thuringiensis</name>
    <dbReference type="NCBI Taxonomy" id="1428"/>
    <lineage>
        <taxon>Bacteria</taxon>
        <taxon>Bacillati</taxon>
        <taxon>Bacillota</taxon>
        <taxon>Bacilli</taxon>
        <taxon>Bacillales</taxon>
        <taxon>Bacillaceae</taxon>
        <taxon>Bacillus</taxon>
        <taxon>Bacillus cereus group</taxon>
    </lineage>
</organism>